<feature type="compositionally biased region" description="Gly residues" evidence="2">
    <location>
        <begin position="67"/>
        <end position="89"/>
    </location>
</feature>
<dbReference type="PANTHER" id="PTHR43092:SF2">
    <property type="entry name" value="HERCYNYLCYSTEINE SULFOXIDE LYASE"/>
    <property type="match status" value="1"/>
</dbReference>
<accession>A0A7R9V8T9</accession>
<name>A0A7R9V8T9_9CHLO</name>
<protein>
    <submittedName>
        <fullName evidence="3">Uncharacterized protein</fullName>
    </submittedName>
</protein>
<gene>
    <name evidence="3" type="ORF">CEUR00632_LOCUS6504</name>
</gene>
<dbReference type="PANTHER" id="PTHR43092">
    <property type="entry name" value="L-CYSTEINE DESULFHYDRASE"/>
    <property type="match status" value="1"/>
</dbReference>
<organism evidence="3">
    <name type="scientific">Chlamydomonas euryale</name>
    <dbReference type="NCBI Taxonomy" id="1486919"/>
    <lineage>
        <taxon>Eukaryota</taxon>
        <taxon>Viridiplantae</taxon>
        <taxon>Chlorophyta</taxon>
        <taxon>core chlorophytes</taxon>
        <taxon>Chlorophyceae</taxon>
        <taxon>CS clade</taxon>
        <taxon>Chlamydomonadales</taxon>
        <taxon>Chlamydomonadaceae</taxon>
        <taxon>Chlamydomonas</taxon>
    </lineage>
</organism>
<dbReference type="EMBL" id="HBEC01014105">
    <property type="protein sequence ID" value="CAD8286466.1"/>
    <property type="molecule type" value="Transcribed_RNA"/>
</dbReference>
<sequence length="156" mass="15827">MWQALGVERCREYCVHLVRSAAAMLTVAWGGGAPALAPPEMHSHMALVGLPLAVAAACAKADKDTASGGGGAAGSSGAGGGSRATGGSGASPDAASATSADAKLVQDQLHHGFRIECPVKCIAGYLYVRISAQVYNEMADYERLRDAVLALPGVFL</sequence>
<evidence type="ECO:0000313" key="3">
    <source>
        <dbReference type="EMBL" id="CAD8286466.1"/>
    </source>
</evidence>
<dbReference type="AlphaFoldDB" id="A0A7R9V8T9"/>
<evidence type="ECO:0000256" key="2">
    <source>
        <dbReference type="SAM" id="MobiDB-lite"/>
    </source>
</evidence>
<keyword evidence="1" id="KW-0663">Pyridoxal phosphate</keyword>
<proteinExistence type="predicted"/>
<reference evidence="3" key="1">
    <citation type="submission" date="2021-01" db="EMBL/GenBank/DDBJ databases">
        <authorList>
            <person name="Corre E."/>
            <person name="Pelletier E."/>
            <person name="Niang G."/>
            <person name="Scheremetjew M."/>
            <person name="Finn R."/>
            <person name="Kale V."/>
            <person name="Holt S."/>
            <person name="Cochrane G."/>
            <person name="Meng A."/>
            <person name="Brown T."/>
            <person name="Cohen L."/>
        </authorList>
    </citation>
    <scope>NUCLEOTIDE SEQUENCE</scope>
    <source>
        <strain evidence="3">CCMP219</strain>
    </source>
</reference>
<feature type="region of interest" description="Disordered" evidence="2">
    <location>
        <begin position="66"/>
        <end position="94"/>
    </location>
</feature>
<evidence type="ECO:0000256" key="1">
    <source>
        <dbReference type="ARBA" id="ARBA00022898"/>
    </source>
</evidence>